<reference evidence="4 5" key="1">
    <citation type="submission" date="2017-10" db="EMBL/GenBank/DDBJ databases">
        <title>Draft genome of Longibacter Salinarum.</title>
        <authorList>
            <person name="Goh K.M."/>
            <person name="Shamsir M.S."/>
            <person name="Lim S.W."/>
        </authorList>
    </citation>
    <scope>NUCLEOTIDE SEQUENCE [LARGE SCALE GENOMIC DNA]</scope>
    <source>
        <strain evidence="4 5">KCTC 52045</strain>
    </source>
</reference>
<feature type="region of interest" description="Disordered" evidence="3">
    <location>
        <begin position="37"/>
        <end position="60"/>
    </location>
</feature>
<feature type="compositionally biased region" description="Pro residues" evidence="3">
    <location>
        <begin position="47"/>
        <end position="60"/>
    </location>
</feature>
<dbReference type="GO" id="GO:0006508">
    <property type="term" value="P:proteolysis"/>
    <property type="evidence" value="ECO:0007669"/>
    <property type="project" value="InterPro"/>
</dbReference>
<dbReference type="InterPro" id="IPR012338">
    <property type="entry name" value="Beta-lactam/transpept-like"/>
</dbReference>
<dbReference type="Pfam" id="PF02113">
    <property type="entry name" value="Peptidase_S13"/>
    <property type="match status" value="1"/>
</dbReference>
<dbReference type="Gene3D" id="3.40.710.10">
    <property type="entry name" value="DD-peptidase/beta-lactamase superfamily"/>
    <property type="match status" value="2"/>
</dbReference>
<sequence>MLLLGTAVVWSSGSIDARFSTLFPTIAPDAQSAPAPSALAAADASPAPTPSPVPASPPGPLAAEIDQLLERWQADRAFWGISVINLKTGDPIYQRNAGHAFLPASNQKIITTATALDVLGPTYRYETALRFSGETEGNVMRGDLILDGSGDPTFGSSEVRGEDPLRAWAERLANMGVKRIEGRLIGDDNRFDDRPYPEGWDVDYITKQAGRYMGTSAGGLSYKDNVVSVRIAASRPGARPNVRIRPDGAVSLQNESLTSRRWRGSTLQVDRLFDSNKLVMTGSVARSYRGTVSVPVSNPTTFALNSFVTYLRDAGIETALTVHDIDDLDDRAPNAEALFVHLSPPLSEIVAVINKQSNNFYAEQVFRTYGWGGSTRGASRRTDAFLRRADIDTDLVRVYDGSGLSRKDLATPGAMVQLLRHMNDHSARDVFRSSLAGAGENNTTLEHRLRRAPVFAKTGSLRYVRALSGYALRPDGTPIAFSIFANNYTGPSYQITRTIDDVVRAVTLK</sequence>
<evidence type="ECO:0000256" key="1">
    <source>
        <dbReference type="ARBA" id="ARBA00006096"/>
    </source>
</evidence>
<evidence type="ECO:0000256" key="3">
    <source>
        <dbReference type="SAM" id="MobiDB-lite"/>
    </source>
</evidence>
<keyword evidence="4" id="KW-0121">Carboxypeptidase</keyword>
<dbReference type="PANTHER" id="PTHR30023:SF0">
    <property type="entry name" value="PENICILLIN-SENSITIVE CARBOXYPEPTIDASE A"/>
    <property type="match status" value="1"/>
</dbReference>
<keyword evidence="5" id="KW-1185">Reference proteome</keyword>
<feature type="compositionally biased region" description="Low complexity" evidence="3">
    <location>
        <begin position="37"/>
        <end position="46"/>
    </location>
</feature>
<keyword evidence="4" id="KW-0645">Protease</keyword>
<organism evidence="4 5">
    <name type="scientific">Longibacter salinarum</name>
    <dbReference type="NCBI Taxonomy" id="1850348"/>
    <lineage>
        <taxon>Bacteria</taxon>
        <taxon>Pseudomonadati</taxon>
        <taxon>Rhodothermota</taxon>
        <taxon>Rhodothermia</taxon>
        <taxon>Rhodothermales</taxon>
        <taxon>Salisaetaceae</taxon>
        <taxon>Longibacter</taxon>
    </lineage>
</organism>
<dbReference type="SUPFAM" id="SSF56601">
    <property type="entry name" value="beta-lactamase/transpeptidase-like"/>
    <property type="match status" value="1"/>
</dbReference>
<evidence type="ECO:0000313" key="5">
    <source>
        <dbReference type="Proteomes" id="UP000220102"/>
    </source>
</evidence>
<accession>A0A2A8CZN4</accession>
<dbReference type="PANTHER" id="PTHR30023">
    <property type="entry name" value="D-ALANYL-D-ALANINE CARBOXYPEPTIDASE"/>
    <property type="match status" value="1"/>
</dbReference>
<dbReference type="Gene3D" id="3.50.80.20">
    <property type="entry name" value="D-Ala-D-Ala carboxypeptidase C, peptidase S13"/>
    <property type="match status" value="1"/>
</dbReference>
<dbReference type="GO" id="GO:0000270">
    <property type="term" value="P:peptidoglycan metabolic process"/>
    <property type="evidence" value="ECO:0007669"/>
    <property type="project" value="TreeGrafter"/>
</dbReference>
<evidence type="ECO:0000256" key="2">
    <source>
        <dbReference type="ARBA" id="ARBA00022801"/>
    </source>
</evidence>
<keyword evidence="2" id="KW-0378">Hydrolase</keyword>
<evidence type="ECO:0000313" key="4">
    <source>
        <dbReference type="EMBL" id="PEN14071.1"/>
    </source>
</evidence>
<gene>
    <name evidence="4" type="primary">dacB</name>
    <name evidence="4" type="ORF">CRI94_06825</name>
</gene>
<comment type="caution">
    <text evidence="4">The sequence shown here is derived from an EMBL/GenBank/DDBJ whole genome shotgun (WGS) entry which is preliminary data.</text>
</comment>
<dbReference type="OrthoDB" id="9802627at2"/>
<dbReference type="Proteomes" id="UP000220102">
    <property type="component" value="Unassembled WGS sequence"/>
</dbReference>
<dbReference type="PRINTS" id="PR00922">
    <property type="entry name" value="DADACBPTASE3"/>
</dbReference>
<dbReference type="InterPro" id="IPR000667">
    <property type="entry name" value="Peptidase_S13"/>
</dbReference>
<dbReference type="NCBIfam" id="TIGR00666">
    <property type="entry name" value="PBP4"/>
    <property type="match status" value="1"/>
</dbReference>
<protein>
    <submittedName>
        <fullName evidence="4">D-alanyl-D-alanine carboxypeptidase/D-alanyl-D-alanine-endopeptidase</fullName>
    </submittedName>
</protein>
<name>A0A2A8CZN4_9BACT</name>
<proteinExistence type="inferred from homology"/>
<dbReference type="EMBL" id="PDEQ01000003">
    <property type="protein sequence ID" value="PEN14071.1"/>
    <property type="molecule type" value="Genomic_DNA"/>
</dbReference>
<comment type="similarity">
    <text evidence="1">Belongs to the peptidase S13 family.</text>
</comment>
<dbReference type="GO" id="GO:0004185">
    <property type="term" value="F:serine-type carboxypeptidase activity"/>
    <property type="evidence" value="ECO:0007669"/>
    <property type="project" value="InterPro"/>
</dbReference>
<dbReference type="AlphaFoldDB" id="A0A2A8CZN4"/>